<keyword evidence="1" id="KW-0732">Signal</keyword>
<dbReference type="RefSeq" id="XP_007831842.1">
    <property type="nucleotide sequence ID" value="XM_007833651.1"/>
</dbReference>
<dbReference type="KEGG" id="pfy:PFICI_05070"/>
<evidence type="ECO:0000256" key="1">
    <source>
        <dbReference type="SAM" id="SignalP"/>
    </source>
</evidence>
<dbReference type="InParanoid" id="W3XAY2"/>
<keyword evidence="3" id="KW-1185">Reference proteome</keyword>
<evidence type="ECO:0008006" key="4">
    <source>
        <dbReference type="Google" id="ProtNLM"/>
    </source>
</evidence>
<accession>W3XAY2</accession>
<dbReference type="EMBL" id="KI912111">
    <property type="protein sequence ID" value="ETS83194.1"/>
    <property type="molecule type" value="Genomic_DNA"/>
</dbReference>
<feature type="chain" id="PRO_5004834466" description="ML-like domain-containing protein" evidence="1">
    <location>
        <begin position="17"/>
        <end position="209"/>
    </location>
</feature>
<gene>
    <name evidence="2" type="ORF">PFICI_05070</name>
</gene>
<evidence type="ECO:0000313" key="3">
    <source>
        <dbReference type="Proteomes" id="UP000030651"/>
    </source>
</evidence>
<sequence length="209" mass="21749">MRPSWFALSLVLGASAVVVEERAVCTTKFVSNYDNLNAPALVDSLKTVGVYNGLDYNGFSPAAPPAFLGGVIPNTKKNVIVASLTSDILNLGTDSLKIFGTIAAQKPVIGFDLTSFYFGCTLFTPASSATIPLSCTISVAGFYANGKPAPTVKFSFSPTAGILAPSAMKLAVLPTTYRALKNVTIGVDSSQVIVPATALALDSVSHCNY</sequence>
<dbReference type="AlphaFoldDB" id="W3XAY2"/>
<dbReference type="OrthoDB" id="4820608at2759"/>
<dbReference type="eggNOG" id="ENOG502T2XC">
    <property type="taxonomic scope" value="Eukaryota"/>
</dbReference>
<dbReference type="HOGENOM" id="CLU_1278410_0_0_1"/>
<organism evidence="2 3">
    <name type="scientific">Pestalotiopsis fici (strain W106-1 / CGMCC3.15140)</name>
    <dbReference type="NCBI Taxonomy" id="1229662"/>
    <lineage>
        <taxon>Eukaryota</taxon>
        <taxon>Fungi</taxon>
        <taxon>Dikarya</taxon>
        <taxon>Ascomycota</taxon>
        <taxon>Pezizomycotina</taxon>
        <taxon>Sordariomycetes</taxon>
        <taxon>Xylariomycetidae</taxon>
        <taxon>Amphisphaeriales</taxon>
        <taxon>Sporocadaceae</taxon>
        <taxon>Pestalotiopsis</taxon>
    </lineage>
</organism>
<dbReference type="GeneID" id="19270083"/>
<dbReference type="Proteomes" id="UP000030651">
    <property type="component" value="Unassembled WGS sequence"/>
</dbReference>
<name>W3XAY2_PESFW</name>
<evidence type="ECO:0000313" key="2">
    <source>
        <dbReference type="EMBL" id="ETS83194.1"/>
    </source>
</evidence>
<protein>
    <recommendedName>
        <fullName evidence="4">ML-like domain-containing protein</fullName>
    </recommendedName>
</protein>
<feature type="signal peptide" evidence="1">
    <location>
        <begin position="1"/>
        <end position="16"/>
    </location>
</feature>
<dbReference type="OMA" id="YIACVAN"/>
<proteinExistence type="predicted"/>
<reference evidence="3" key="1">
    <citation type="journal article" date="2015" name="BMC Genomics">
        <title>Genomic and transcriptomic analysis of the endophytic fungus Pestalotiopsis fici reveals its lifestyle and high potential for synthesis of natural products.</title>
        <authorList>
            <person name="Wang X."/>
            <person name="Zhang X."/>
            <person name="Liu L."/>
            <person name="Xiang M."/>
            <person name="Wang W."/>
            <person name="Sun X."/>
            <person name="Che Y."/>
            <person name="Guo L."/>
            <person name="Liu G."/>
            <person name="Guo L."/>
            <person name="Wang C."/>
            <person name="Yin W.B."/>
            <person name="Stadler M."/>
            <person name="Zhang X."/>
            <person name="Liu X."/>
        </authorList>
    </citation>
    <scope>NUCLEOTIDE SEQUENCE [LARGE SCALE GENOMIC DNA]</scope>
    <source>
        <strain evidence="3">W106-1 / CGMCC3.15140</strain>
    </source>
</reference>